<evidence type="ECO:0000313" key="2">
    <source>
        <dbReference type="EMBL" id="NFN34778.1"/>
    </source>
</evidence>
<evidence type="ECO:0000313" key="4">
    <source>
        <dbReference type="Proteomes" id="UP000476820"/>
    </source>
</evidence>
<dbReference type="AlphaFoldDB" id="A0A0C2N4R9"/>
<name>A0A0C2N4R9_CLOBO</name>
<proteinExistence type="predicted"/>
<dbReference type="RefSeq" id="WP_041081926.1">
    <property type="nucleotide sequence ID" value="NZ_CP070936.1"/>
</dbReference>
<gene>
    <name evidence="1" type="ORF">FC774_10450</name>
    <name evidence="2" type="ORF">FDB51_06440</name>
</gene>
<dbReference type="OrthoDB" id="1911092at2"/>
<evidence type="ECO:0000313" key="1">
    <source>
        <dbReference type="EMBL" id="NFF88287.1"/>
    </source>
</evidence>
<evidence type="ECO:0000313" key="3">
    <source>
        <dbReference type="Proteomes" id="UP000473681"/>
    </source>
</evidence>
<dbReference type="Proteomes" id="UP000476820">
    <property type="component" value="Unassembled WGS sequence"/>
</dbReference>
<dbReference type="EMBL" id="SWVK01000007">
    <property type="protein sequence ID" value="NFN34778.1"/>
    <property type="molecule type" value="Genomic_DNA"/>
</dbReference>
<comment type="caution">
    <text evidence="2">The sequence shown here is derived from an EMBL/GenBank/DDBJ whole genome shotgun (WGS) entry which is preliminary data.</text>
</comment>
<organism evidence="2 3">
    <name type="scientific">Clostridium botulinum</name>
    <dbReference type="NCBI Taxonomy" id="1491"/>
    <lineage>
        <taxon>Bacteria</taxon>
        <taxon>Bacillati</taxon>
        <taxon>Bacillota</taxon>
        <taxon>Clostridia</taxon>
        <taxon>Eubacteriales</taxon>
        <taxon>Clostridiaceae</taxon>
        <taxon>Clostridium</taxon>
    </lineage>
</organism>
<reference evidence="3 4" key="1">
    <citation type="submission" date="2019-04" db="EMBL/GenBank/DDBJ databases">
        <title>Genome sequencing of Clostridium botulinum Groups I-IV and Clostridium butyricum.</title>
        <authorList>
            <person name="Brunt J."/>
            <person name="Van Vliet A.H.M."/>
            <person name="Stringer S.C."/>
            <person name="Carter A.T."/>
            <person name="Peck M.W."/>
        </authorList>
    </citation>
    <scope>NUCLEOTIDE SEQUENCE [LARGE SCALE GENOMIC DNA]</scope>
    <source>
        <strain evidence="1 4">1605</strain>
        <strain evidence="2 3">CB-K-33E</strain>
    </source>
</reference>
<dbReference type="Proteomes" id="UP000473681">
    <property type="component" value="Unassembled WGS sequence"/>
</dbReference>
<sequence length="83" mass="9400">MNNEKSPYLPKVRTDYHPTQDKIESISEDGSVAVNLPNPAVDDIVVNNIASMEFDYTQDMASSEAFDLNCTNPEQNYFKHCNK</sequence>
<dbReference type="EMBL" id="SWOV01000026">
    <property type="protein sequence ID" value="NFF88287.1"/>
    <property type="molecule type" value="Genomic_DNA"/>
</dbReference>
<accession>A0A0C2N4R9</accession>
<protein>
    <submittedName>
        <fullName evidence="2">Uncharacterized protein</fullName>
    </submittedName>
</protein>